<dbReference type="InParanoid" id="A0A2H3DES6"/>
<protein>
    <submittedName>
        <fullName evidence="1">Uncharacterized protein</fullName>
    </submittedName>
</protein>
<sequence length="302" mass="32890">MWFHPDGYLDYMVPAPPLDDLQPPAVPLTLDGHSIEGMLSPAGCLKRLYIENIDGGHLNVNSGHSFCSFDHDYTTFRESVALQHFGLNVRVGTLSESSLVLRIHFTSKRKASQADAGAANTTAFTLLNGTSRLPAVEKSKPSRCSMPPLGGHTSNRSREWKGIINVKHLVVCPADEWLTNMMVLRLLSYKSLARNPLYVVSPGVVSILVAVAHENILKNQDRTGHGEWVFLLIKGMGIWISTRSHNTEQLSRPSKKLQASSSELFLHFSASTVATGSDSNTGNIYWGGRGSGASLDAGLVNP</sequence>
<proteinExistence type="predicted"/>
<name>A0A2H3DES6_ARMGA</name>
<gene>
    <name evidence="1" type="ORF">ARMGADRAFT_1035963</name>
</gene>
<dbReference type="EMBL" id="KZ293687">
    <property type="protein sequence ID" value="PBK85986.1"/>
    <property type="molecule type" value="Genomic_DNA"/>
</dbReference>
<accession>A0A2H3DES6</accession>
<evidence type="ECO:0000313" key="1">
    <source>
        <dbReference type="EMBL" id="PBK85986.1"/>
    </source>
</evidence>
<dbReference type="AlphaFoldDB" id="A0A2H3DES6"/>
<organism evidence="1 2">
    <name type="scientific">Armillaria gallica</name>
    <name type="common">Bulbous honey fungus</name>
    <name type="synonym">Armillaria bulbosa</name>
    <dbReference type="NCBI Taxonomy" id="47427"/>
    <lineage>
        <taxon>Eukaryota</taxon>
        <taxon>Fungi</taxon>
        <taxon>Dikarya</taxon>
        <taxon>Basidiomycota</taxon>
        <taxon>Agaricomycotina</taxon>
        <taxon>Agaricomycetes</taxon>
        <taxon>Agaricomycetidae</taxon>
        <taxon>Agaricales</taxon>
        <taxon>Marasmiineae</taxon>
        <taxon>Physalacriaceae</taxon>
        <taxon>Armillaria</taxon>
    </lineage>
</organism>
<evidence type="ECO:0000313" key="2">
    <source>
        <dbReference type="Proteomes" id="UP000217790"/>
    </source>
</evidence>
<reference evidence="2" key="1">
    <citation type="journal article" date="2017" name="Nat. Ecol. Evol.">
        <title>Genome expansion and lineage-specific genetic innovations in the forest pathogenic fungi Armillaria.</title>
        <authorList>
            <person name="Sipos G."/>
            <person name="Prasanna A.N."/>
            <person name="Walter M.C."/>
            <person name="O'Connor E."/>
            <person name="Balint B."/>
            <person name="Krizsan K."/>
            <person name="Kiss B."/>
            <person name="Hess J."/>
            <person name="Varga T."/>
            <person name="Slot J."/>
            <person name="Riley R."/>
            <person name="Boka B."/>
            <person name="Rigling D."/>
            <person name="Barry K."/>
            <person name="Lee J."/>
            <person name="Mihaltcheva S."/>
            <person name="LaButti K."/>
            <person name="Lipzen A."/>
            <person name="Waldron R."/>
            <person name="Moloney N.M."/>
            <person name="Sperisen C."/>
            <person name="Kredics L."/>
            <person name="Vagvoelgyi C."/>
            <person name="Patrignani A."/>
            <person name="Fitzpatrick D."/>
            <person name="Nagy I."/>
            <person name="Doyle S."/>
            <person name="Anderson J.B."/>
            <person name="Grigoriev I.V."/>
            <person name="Gueldener U."/>
            <person name="Muensterkoetter M."/>
            <person name="Nagy L.G."/>
        </authorList>
    </citation>
    <scope>NUCLEOTIDE SEQUENCE [LARGE SCALE GENOMIC DNA]</scope>
    <source>
        <strain evidence="2">Ar21-2</strain>
    </source>
</reference>
<dbReference type="Proteomes" id="UP000217790">
    <property type="component" value="Unassembled WGS sequence"/>
</dbReference>
<keyword evidence="2" id="KW-1185">Reference proteome</keyword>